<feature type="transmembrane region" description="Helical" evidence="1">
    <location>
        <begin position="20"/>
        <end position="41"/>
    </location>
</feature>
<keyword evidence="1" id="KW-0812">Transmembrane</keyword>
<protein>
    <submittedName>
        <fullName evidence="2">Uncharacterized protein</fullName>
    </submittedName>
</protein>
<evidence type="ECO:0000313" key="3">
    <source>
        <dbReference type="Proteomes" id="UP000272428"/>
    </source>
</evidence>
<evidence type="ECO:0000256" key="1">
    <source>
        <dbReference type="SAM" id="Phobius"/>
    </source>
</evidence>
<keyword evidence="3" id="KW-1185">Reference proteome</keyword>
<proteinExistence type="predicted"/>
<keyword evidence="1" id="KW-0472">Membrane</keyword>
<comment type="caution">
    <text evidence="2">The sequence shown here is derived from an EMBL/GenBank/DDBJ whole genome shotgun (WGS) entry which is preliminary data.</text>
</comment>
<dbReference type="RefSeq" id="WP_170149011.1">
    <property type="nucleotide sequence ID" value="NZ_RBXB01000002.1"/>
</dbReference>
<evidence type="ECO:0000313" key="2">
    <source>
        <dbReference type="EMBL" id="RKS98239.1"/>
    </source>
</evidence>
<dbReference type="Proteomes" id="UP000272428">
    <property type="component" value="Unassembled WGS sequence"/>
</dbReference>
<organism evidence="2 3">
    <name type="scientific">Chryseobacterium defluvii</name>
    <dbReference type="NCBI Taxonomy" id="160396"/>
    <lineage>
        <taxon>Bacteria</taxon>
        <taxon>Pseudomonadati</taxon>
        <taxon>Bacteroidota</taxon>
        <taxon>Flavobacteriia</taxon>
        <taxon>Flavobacteriales</taxon>
        <taxon>Weeksellaceae</taxon>
        <taxon>Chryseobacterium group</taxon>
        <taxon>Chryseobacterium</taxon>
    </lineage>
</organism>
<gene>
    <name evidence="2" type="ORF">BCF58_2380</name>
</gene>
<name>A0A495SF45_9FLAO</name>
<reference evidence="2 3" key="1">
    <citation type="submission" date="2018-10" db="EMBL/GenBank/DDBJ databases">
        <title>Genomic Encyclopedia of Archaeal and Bacterial Type Strains, Phase II (KMG-II): from individual species to whole genera.</title>
        <authorList>
            <person name="Goeker M."/>
        </authorList>
    </citation>
    <scope>NUCLEOTIDE SEQUENCE [LARGE SCALE GENOMIC DNA]</scope>
    <source>
        <strain evidence="2 3">DSM 14219</strain>
    </source>
</reference>
<accession>A0A495SF45</accession>
<sequence length="51" mass="5729">MNELMTTLNKSVYKNATGTVDITVMHLVALGVGAVGLYFMVPERKRRNLFK</sequence>
<keyword evidence="1" id="KW-1133">Transmembrane helix</keyword>
<dbReference type="EMBL" id="RBXB01000002">
    <property type="protein sequence ID" value="RKS98239.1"/>
    <property type="molecule type" value="Genomic_DNA"/>
</dbReference>
<dbReference type="AlphaFoldDB" id="A0A495SF45"/>